<dbReference type="EMBL" id="MBFU01000186">
    <property type="protein sequence ID" value="PWA01342.1"/>
    <property type="molecule type" value="Genomic_DNA"/>
</dbReference>
<dbReference type="GO" id="GO:0044183">
    <property type="term" value="F:protein folding chaperone"/>
    <property type="evidence" value="ECO:0007669"/>
    <property type="project" value="InterPro"/>
</dbReference>
<dbReference type="AlphaFoldDB" id="A0A2U1J8A4"/>
<accession>A0A2U1J8A4</accession>
<evidence type="ECO:0000313" key="8">
    <source>
        <dbReference type="Proteomes" id="UP000245591"/>
    </source>
</evidence>
<reference evidence="7 8" key="1">
    <citation type="journal article" date="2018" name="MBio">
        <title>Comparative Genomics Reveals the Core Gene Toolbox for the Fungus-Insect Symbiosis.</title>
        <authorList>
            <person name="Wang Y."/>
            <person name="Stata M."/>
            <person name="Wang W."/>
            <person name="Stajich J.E."/>
            <person name="White M.M."/>
            <person name="Moncalvo J.M."/>
        </authorList>
    </citation>
    <scope>NUCLEOTIDE SEQUENCE [LARGE SCALE GENOMIC DNA]</scope>
    <source>
        <strain evidence="7 8">AUS-126-30</strain>
    </source>
</reference>
<feature type="transmembrane region" description="Helical" evidence="6">
    <location>
        <begin position="74"/>
        <end position="91"/>
    </location>
</feature>
<protein>
    <submittedName>
        <fullName evidence="7">Uncharacterized protein</fullName>
    </submittedName>
</protein>
<dbReference type="PANTHER" id="PTHR13193">
    <property type="entry name" value="CGI-140"/>
    <property type="match status" value="1"/>
</dbReference>
<comment type="subcellular location">
    <subcellularLocation>
        <location evidence="1">Membrane</location>
    </subcellularLocation>
</comment>
<feature type="transmembrane region" description="Helical" evidence="6">
    <location>
        <begin position="30"/>
        <end position="62"/>
    </location>
</feature>
<comment type="caution">
    <text evidence="7">The sequence shown here is derived from an EMBL/GenBank/DDBJ whole genome shotgun (WGS) entry which is preliminary data.</text>
</comment>
<name>A0A2U1J8A4_SMIAN</name>
<evidence type="ECO:0000256" key="4">
    <source>
        <dbReference type="ARBA" id="ARBA00022989"/>
    </source>
</evidence>
<evidence type="ECO:0000256" key="5">
    <source>
        <dbReference type="ARBA" id="ARBA00023136"/>
    </source>
</evidence>
<keyword evidence="4 6" id="KW-1133">Transmembrane helix</keyword>
<keyword evidence="5 6" id="KW-0472">Membrane</keyword>
<evidence type="ECO:0000256" key="1">
    <source>
        <dbReference type="ARBA" id="ARBA00004370"/>
    </source>
</evidence>
<dbReference type="Pfam" id="PF03669">
    <property type="entry name" value="ASTER"/>
    <property type="match status" value="1"/>
</dbReference>
<keyword evidence="3 6" id="KW-0812">Transmembrane</keyword>
<organism evidence="7 8">
    <name type="scientific">Smittium angustum</name>
    <dbReference type="NCBI Taxonomy" id="133377"/>
    <lineage>
        <taxon>Eukaryota</taxon>
        <taxon>Fungi</taxon>
        <taxon>Fungi incertae sedis</taxon>
        <taxon>Zoopagomycota</taxon>
        <taxon>Kickxellomycotina</taxon>
        <taxon>Harpellomycetes</taxon>
        <taxon>Harpellales</taxon>
        <taxon>Legeriomycetaceae</taxon>
        <taxon>Smittium</taxon>
    </lineage>
</organism>
<evidence type="ECO:0000256" key="6">
    <source>
        <dbReference type="SAM" id="Phobius"/>
    </source>
</evidence>
<dbReference type="GO" id="GO:0045048">
    <property type="term" value="P:protein insertion into ER membrane"/>
    <property type="evidence" value="ECO:0007669"/>
    <property type="project" value="InterPro"/>
</dbReference>
<dbReference type="PANTHER" id="PTHR13193:SF0">
    <property type="entry name" value="PAT COMPLEX SUBUNIT ASTERIX"/>
    <property type="match status" value="1"/>
</dbReference>
<sequence length="131" mass="13990">MKYKPFPGDPRDPTAVLPYGSIPVAQDGRIIYSTLAMFLAFATLIVKIKLVGWASLFCVVAAYATERKTSSDSAGLGSVVLLSILGLVMAYLNEIKLVGWASLFCVVAAYATERKTSSDSAGLGSVVFLCW</sequence>
<evidence type="ECO:0000256" key="3">
    <source>
        <dbReference type="ARBA" id="ARBA00022692"/>
    </source>
</evidence>
<evidence type="ECO:0000256" key="2">
    <source>
        <dbReference type="ARBA" id="ARBA00009066"/>
    </source>
</evidence>
<gene>
    <name evidence="7" type="ORF">BB558_002563</name>
</gene>
<dbReference type="InterPro" id="IPR005351">
    <property type="entry name" value="ASTER"/>
</dbReference>
<keyword evidence="8" id="KW-1185">Reference proteome</keyword>
<dbReference type="Proteomes" id="UP000245591">
    <property type="component" value="Unassembled WGS sequence"/>
</dbReference>
<proteinExistence type="inferred from homology"/>
<dbReference type="GO" id="GO:0005789">
    <property type="term" value="C:endoplasmic reticulum membrane"/>
    <property type="evidence" value="ECO:0007669"/>
    <property type="project" value="InterPro"/>
</dbReference>
<evidence type="ECO:0000313" key="7">
    <source>
        <dbReference type="EMBL" id="PWA01342.1"/>
    </source>
</evidence>
<comment type="similarity">
    <text evidence="2">Belongs to the Asterix family.</text>
</comment>